<proteinExistence type="predicted"/>
<protein>
    <submittedName>
        <fullName evidence="2">Protein tanc2</fullName>
    </submittedName>
</protein>
<feature type="compositionally biased region" description="Low complexity" evidence="1">
    <location>
        <begin position="7"/>
        <end position="27"/>
    </location>
</feature>
<sequence length="190" mass="20649">GQNQRISPCSTLTSSTASPPAGSPCSTLPTAMPGQAGHRDCAYGSVTSPTSTLESRDSGIIATLTSYSENMERGGKYSEGSRGNLKLWQSQKSGMDSFLYRVDENMTASTFSLNKIPERNLESMSSHSAHSIPLYLMPRPNSVAGESPSFPLLLLCKAHQRVCGKGFSEREFIALLVFCEKDHYRIDGFL</sequence>
<name>A0ABV0VZH5_9TELE</name>
<reference evidence="2 3" key="1">
    <citation type="submission" date="2021-06" db="EMBL/GenBank/DDBJ databases">
        <authorList>
            <person name="Palmer J.M."/>
        </authorList>
    </citation>
    <scope>NUCLEOTIDE SEQUENCE [LARGE SCALE GENOMIC DNA]</scope>
    <source>
        <strain evidence="2 3">XR_2019</strain>
        <tissue evidence="2">Muscle</tissue>
    </source>
</reference>
<gene>
    <name evidence="2" type="primary">TANC2_4</name>
    <name evidence="2" type="ORF">XENORESO_017514</name>
</gene>
<accession>A0ABV0VZH5</accession>
<evidence type="ECO:0000256" key="1">
    <source>
        <dbReference type="SAM" id="MobiDB-lite"/>
    </source>
</evidence>
<feature type="region of interest" description="Disordered" evidence="1">
    <location>
        <begin position="1"/>
        <end position="28"/>
    </location>
</feature>
<dbReference type="Proteomes" id="UP001444071">
    <property type="component" value="Unassembled WGS sequence"/>
</dbReference>
<organism evidence="2 3">
    <name type="scientific">Xenotaenia resolanae</name>
    <dbReference type="NCBI Taxonomy" id="208358"/>
    <lineage>
        <taxon>Eukaryota</taxon>
        <taxon>Metazoa</taxon>
        <taxon>Chordata</taxon>
        <taxon>Craniata</taxon>
        <taxon>Vertebrata</taxon>
        <taxon>Euteleostomi</taxon>
        <taxon>Actinopterygii</taxon>
        <taxon>Neopterygii</taxon>
        <taxon>Teleostei</taxon>
        <taxon>Neoteleostei</taxon>
        <taxon>Acanthomorphata</taxon>
        <taxon>Ovalentaria</taxon>
        <taxon>Atherinomorphae</taxon>
        <taxon>Cyprinodontiformes</taxon>
        <taxon>Goodeidae</taxon>
        <taxon>Xenotaenia</taxon>
    </lineage>
</organism>
<evidence type="ECO:0000313" key="2">
    <source>
        <dbReference type="EMBL" id="MEQ2262621.1"/>
    </source>
</evidence>
<evidence type="ECO:0000313" key="3">
    <source>
        <dbReference type="Proteomes" id="UP001444071"/>
    </source>
</evidence>
<keyword evidence="3" id="KW-1185">Reference proteome</keyword>
<dbReference type="EMBL" id="JAHRIM010020623">
    <property type="protein sequence ID" value="MEQ2262621.1"/>
    <property type="molecule type" value="Genomic_DNA"/>
</dbReference>
<comment type="caution">
    <text evidence="2">The sequence shown here is derived from an EMBL/GenBank/DDBJ whole genome shotgun (WGS) entry which is preliminary data.</text>
</comment>
<feature type="non-terminal residue" evidence="2">
    <location>
        <position position="1"/>
    </location>
</feature>